<dbReference type="AlphaFoldDB" id="A0A6M3M860"/>
<proteinExistence type="predicted"/>
<protein>
    <submittedName>
        <fullName evidence="1">Uncharacterized protein</fullName>
    </submittedName>
</protein>
<name>A0A6M3M860_9ZZZZ</name>
<reference evidence="1" key="1">
    <citation type="submission" date="2020-03" db="EMBL/GenBank/DDBJ databases">
        <title>The deep terrestrial virosphere.</title>
        <authorList>
            <person name="Holmfeldt K."/>
            <person name="Nilsson E."/>
            <person name="Simone D."/>
            <person name="Lopez-Fernandez M."/>
            <person name="Wu X."/>
            <person name="de Brujin I."/>
            <person name="Lundin D."/>
            <person name="Andersson A."/>
            <person name="Bertilsson S."/>
            <person name="Dopson M."/>
        </authorList>
    </citation>
    <scope>NUCLEOTIDE SEQUENCE</scope>
    <source>
        <strain evidence="1">MM171A00145</strain>
    </source>
</reference>
<accession>A0A6M3M860</accession>
<sequence>MLGKISGRISGLAKTILTLPAIVADLSTVNLLLDRYGRVRSAAESATTGNIEADAMGLADTTLPAAVGDGNPAQMLVDVYGRLRLAAENAAQDKILSEGFGLADTTLPAAVGDGDDAQLLTDVYGRLRLAAENAARDKILTEGFGLADTTLPAAVGDGDDAQLLTDVYGRLRLAAENAAQDKLLAEGYGLAKAALPAAVADGEDAQALTDLYGRLRLANENAAAGSNRTEEVDPLSEQFINTAPAELTNIASGTTDYIYVDMDGFRNLSLQIEIGAAVDSVTVTAWMSNEPDATPATATYQDVTLDLFTVADTVVDDIWVIDVPLACKYFRLRYVTAGGNNDADLTVFAYKQY</sequence>
<organism evidence="1">
    <name type="scientific">viral metagenome</name>
    <dbReference type="NCBI Taxonomy" id="1070528"/>
    <lineage>
        <taxon>unclassified sequences</taxon>
        <taxon>metagenomes</taxon>
        <taxon>organismal metagenomes</taxon>
    </lineage>
</organism>
<gene>
    <name evidence="1" type="ORF">MM171A00145_0046</name>
</gene>
<evidence type="ECO:0000313" key="1">
    <source>
        <dbReference type="EMBL" id="QJB01109.1"/>
    </source>
</evidence>
<dbReference type="EMBL" id="MT143705">
    <property type="protein sequence ID" value="QJB01109.1"/>
    <property type="molecule type" value="Genomic_DNA"/>
</dbReference>